<keyword evidence="3" id="KW-1185">Reference proteome</keyword>
<name>A0A409WHN1_9AGAR</name>
<dbReference type="InParanoid" id="A0A409WHN1"/>
<evidence type="ECO:0000313" key="3">
    <source>
        <dbReference type="Proteomes" id="UP000284706"/>
    </source>
</evidence>
<evidence type="ECO:0000256" key="1">
    <source>
        <dbReference type="SAM" id="MobiDB-lite"/>
    </source>
</evidence>
<sequence>MSTLSIAATTSIVPTTTPEADVTTATDFSPNPPTASSRTIHTVDSRSSTGTGGDDKLQLKVLGDLDSERTRDEGEDDMDMGKEQV</sequence>
<reference evidence="2 3" key="1">
    <citation type="journal article" date="2018" name="Evol. Lett.">
        <title>Horizontal gene cluster transfer increased hallucinogenic mushroom diversity.</title>
        <authorList>
            <person name="Reynolds H.T."/>
            <person name="Vijayakumar V."/>
            <person name="Gluck-Thaler E."/>
            <person name="Korotkin H.B."/>
            <person name="Matheny P.B."/>
            <person name="Slot J.C."/>
        </authorList>
    </citation>
    <scope>NUCLEOTIDE SEQUENCE [LARGE SCALE GENOMIC DNA]</scope>
    <source>
        <strain evidence="2 3">SRW20</strain>
    </source>
</reference>
<organism evidence="2 3">
    <name type="scientific">Gymnopilus dilepis</name>
    <dbReference type="NCBI Taxonomy" id="231916"/>
    <lineage>
        <taxon>Eukaryota</taxon>
        <taxon>Fungi</taxon>
        <taxon>Dikarya</taxon>
        <taxon>Basidiomycota</taxon>
        <taxon>Agaricomycotina</taxon>
        <taxon>Agaricomycetes</taxon>
        <taxon>Agaricomycetidae</taxon>
        <taxon>Agaricales</taxon>
        <taxon>Agaricineae</taxon>
        <taxon>Hymenogastraceae</taxon>
        <taxon>Gymnopilus</taxon>
    </lineage>
</organism>
<feature type="compositionally biased region" description="Low complexity" evidence="1">
    <location>
        <begin position="13"/>
        <end position="27"/>
    </location>
</feature>
<proteinExistence type="predicted"/>
<feature type="compositionally biased region" description="Polar residues" evidence="1">
    <location>
        <begin position="1"/>
        <end position="12"/>
    </location>
</feature>
<dbReference type="AlphaFoldDB" id="A0A409WHN1"/>
<comment type="caution">
    <text evidence="2">The sequence shown here is derived from an EMBL/GenBank/DDBJ whole genome shotgun (WGS) entry which is preliminary data.</text>
</comment>
<dbReference type="Proteomes" id="UP000284706">
    <property type="component" value="Unassembled WGS sequence"/>
</dbReference>
<protein>
    <submittedName>
        <fullName evidence="2">Uncharacterized protein</fullName>
    </submittedName>
</protein>
<feature type="compositionally biased region" description="Polar residues" evidence="1">
    <location>
        <begin position="34"/>
        <end position="49"/>
    </location>
</feature>
<dbReference type="EMBL" id="NHYE01005068">
    <property type="protein sequence ID" value="PPQ77995.1"/>
    <property type="molecule type" value="Genomic_DNA"/>
</dbReference>
<evidence type="ECO:0000313" key="2">
    <source>
        <dbReference type="EMBL" id="PPQ77995.1"/>
    </source>
</evidence>
<accession>A0A409WHN1</accession>
<gene>
    <name evidence="2" type="ORF">CVT26_015902</name>
</gene>
<feature type="region of interest" description="Disordered" evidence="1">
    <location>
        <begin position="1"/>
        <end position="85"/>
    </location>
</feature>